<evidence type="ECO:0000256" key="1">
    <source>
        <dbReference type="ARBA" id="ARBA00004429"/>
    </source>
</evidence>
<evidence type="ECO:0000313" key="11">
    <source>
        <dbReference type="Proteomes" id="UP000738431"/>
    </source>
</evidence>
<evidence type="ECO:0000256" key="9">
    <source>
        <dbReference type="SAM" id="Phobius"/>
    </source>
</evidence>
<dbReference type="EMBL" id="CP139781">
    <property type="protein sequence ID" value="WRQ86318.1"/>
    <property type="molecule type" value="Genomic_DNA"/>
</dbReference>
<dbReference type="InterPro" id="IPR007272">
    <property type="entry name" value="Sulf_transp_TsuA/YedE"/>
</dbReference>
<keyword evidence="3" id="KW-1003">Cell membrane</keyword>
<organism evidence="10 11">
    <name type="scientific">Actomonas aquatica</name>
    <dbReference type="NCBI Taxonomy" id="2866162"/>
    <lineage>
        <taxon>Bacteria</taxon>
        <taxon>Pseudomonadati</taxon>
        <taxon>Verrucomicrobiota</taxon>
        <taxon>Opitutia</taxon>
        <taxon>Opitutales</taxon>
        <taxon>Opitutaceae</taxon>
        <taxon>Actomonas</taxon>
    </lineage>
</organism>
<feature type="transmembrane region" description="Helical" evidence="9">
    <location>
        <begin position="86"/>
        <end position="104"/>
    </location>
</feature>
<keyword evidence="4" id="KW-0997">Cell inner membrane</keyword>
<dbReference type="RefSeq" id="WP_225919458.1">
    <property type="nucleotide sequence ID" value="NZ_CP139781.1"/>
</dbReference>
<feature type="transmembrane region" description="Helical" evidence="9">
    <location>
        <begin position="154"/>
        <end position="178"/>
    </location>
</feature>
<keyword evidence="5 9" id="KW-0812">Transmembrane</keyword>
<sequence>MSAPDLATPSAKPGPQPHMNPYWAGFFLGLVLLAAFVVMGRGLGASGAFSTAVAVTVDAVAPEHAANNEFYTGYLGDGSYNPLKDWLVFEVLGVFVGGFLSGALGSRLRFTVEKGPRITNGPRLVFAFIGGAIMAIGAKLALGCTSGQALTGGALLNVGSWAFMMCVFGGAYALAWFVRKQWI</sequence>
<evidence type="ECO:0000256" key="5">
    <source>
        <dbReference type="ARBA" id="ARBA00022692"/>
    </source>
</evidence>
<keyword evidence="6 9" id="KW-1133">Transmembrane helix</keyword>
<protein>
    <submittedName>
        <fullName evidence="10">YeeE/YedE thiosulfate transporter family protein</fullName>
    </submittedName>
</protein>
<evidence type="ECO:0000256" key="7">
    <source>
        <dbReference type="ARBA" id="ARBA00023136"/>
    </source>
</evidence>
<keyword evidence="2" id="KW-0813">Transport</keyword>
<gene>
    <name evidence="10" type="ORF">K1X11_015995</name>
</gene>
<evidence type="ECO:0000313" key="10">
    <source>
        <dbReference type="EMBL" id="WRQ86318.1"/>
    </source>
</evidence>
<name>A0ABZ1C502_9BACT</name>
<proteinExistence type="inferred from homology"/>
<accession>A0ABZ1C502</accession>
<keyword evidence="11" id="KW-1185">Reference proteome</keyword>
<evidence type="ECO:0000256" key="6">
    <source>
        <dbReference type="ARBA" id="ARBA00022989"/>
    </source>
</evidence>
<evidence type="ECO:0000256" key="3">
    <source>
        <dbReference type="ARBA" id="ARBA00022475"/>
    </source>
</evidence>
<dbReference type="Proteomes" id="UP000738431">
    <property type="component" value="Chromosome"/>
</dbReference>
<feature type="transmembrane region" description="Helical" evidence="9">
    <location>
        <begin position="124"/>
        <end position="142"/>
    </location>
</feature>
<evidence type="ECO:0000256" key="2">
    <source>
        <dbReference type="ARBA" id="ARBA00022448"/>
    </source>
</evidence>
<keyword evidence="7 9" id="KW-0472">Membrane</keyword>
<dbReference type="PANTHER" id="PTHR30574">
    <property type="entry name" value="INNER MEMBRANE PROTEIN YEDE"/>
    <property type="match status" value="1"/>
</dbReference>
<evidence type="ECO:0000256" key="4">
    <source>
        <dbReference type="ARBA" id="ARBA00022519"/>
    </source>
</evidence>
<comment type="subcellular location">
    <subcellularLocation>
        <location evidence="1">Cell inner membrane</location>
        <topology evidence="1">Multi-pass membrane protein</topology>
    </subcellularLocation>
</comment>
<dbReference type="Pfam" id="PF04143">
    <property type="entry name" value="Sulf_transp"/>
    <property type="match status" value="1"/>
</dbReference>
<evidence type="ECO:0000256" key="8">
    <source>
        <dbReference type="ARBA" id="ARBA00035655"/>
    </source>
</evidence>
<dbReference type="PANTHER" id="PTHR30574:SF1">
    <property type="entry name" value="SULPHUR TRANSPORT DOMAIN-CONTAINING PROTEIN"/>
    <property type="match status" value="1"/>
</dbReference>
<feature type="transmembrane region" description="Helical" evidence="9">
    <location>
        <begin position="22"/>
        <end position="40"/>
    </location>
</feature>
<reference evidence="10 11" key="1">
    <citation type="submission" date="2021-08" db="EMBL/GenBank/DDBJ databases">
        <authorList>
            <person name="Zhang D."/>
            <person name="Zhang A."/>
            <person name="Wang L."/>
        </authorList>
    </citation>
    <scope>NUCLEOTIDE SEQUENCE [LARGE SCALE GENOMIC DNA]</scope>
    <source>
        <strain evidence="10 11">WL0086</strain>
    </source>
</reference>
<reference evidence="10 11" key="2">
    <citation type="submission" date="2023-12" db="EMBL/GenBank/DDBJ databases">
        <title>Description of an unclassified Opitutus bacterium of Verrucomicrobiota.</title>
        <authorList>
            <person name="Zhang D.-F."/>
        </authorList>
    </citation>
    <scope>NUCLEOTIDE SEQUENCE [LARGE SCALE GENOMIC DNA]</scope>
    <source>
        <strain evidence="10 11">WL0086</strain>
    </source>
</reference>
<comment type="similarity">
    <text evidence="8">Belongs to the TsuA/YedE (TC 9.B.102) family.</text>
</comment>